<dbReference type="RefSeq" id="WP_187669341.1">
    <property type="nucleotide sequence ID" value="NZ_CAJFCI010000013.1"/>
</dbReference>
<proteinExistence type="predicted"/>
<evidence type="ECO:0000313" key="2">
    <source>
        <dbReference type="Proteomes" id="UP000583387"/>
    </source>
</evidence>
<dbReference type="InterPro" id="IPR050563">
    <property type="entry name" value="4-hydroxybenzoyl-CoA_TE"/>
</dbReference>
<dbReference type="EC" id="1.1.1.108" evidence="1"/>
<dbReference type="Gene3D" id="3.10.129.10">
    <property type="entry name" value="Hotdog Thioesterase"/>
    <property type="match status" value="1"/>
</dbReference>
<dbReference type="PANTHER" id="PTHR31793">
    <property type="entry name" value="4-HYDROXYBENZOYL-COA THIOESTERASE FAMILY MEMBER"/>
    <property type="match status" value="1"/>
</dbReference>
<keyword evidence="1" id="KW-0560">Oxidoreductase</keyword>
<reference evidence="1 2" key="1">
    <citation type="submission" date="2020-08" db="EMBL/GenBank/DDBJ databases">
        <authorList>
            <person name="Criscuolo A."/>
        </authorList>
    </citation>
    <scope>NUCLEOTIDE SEQUENCE [LARGE SCALE GENOMIC DNA]</scope>
    <source>
        <strain evidence="1">CIP111764</strain>
    </source>
</reference>
<comment type="caution">
    <text evidence="1">The sequence shown here is derived from an EMBL/GenBank/DDBJ whole genome shotgun (WGS) entry which is preliminary data.</text>
</comment>
<dbReference type="Pfam" id="PF13279">
    <property type="entry name" value="4HBT_2"/>
    <property type="match status" value="1"/>
</dbReference>
<sequence>MNLPTYQTTVHPDWVDYNGHLRDAFYLLPCSYATDALMDVLGLGEQGRAATGHTLYTLEAHLNYLAEAKLGQVLEVRTQLLAHDRKRLHILHGLYRRDDDTLLAASEQMLINIDTASGRSAPFHPDVEARIAELAAEQAGLEPLPYHGRTIGLPVR</sequence>
<evidence type="ECO:0000313" key="1">
    <source>
        <dbReference type="EMBL" id="CAD5105941.1"/>
    </source>
</evidence>
<dbReference type="CDD" id="cd00586">
    <property type="entry name" value="4HBT"/>
    <property type="match status" value="1"/>
</dbReference>
<protein>
    <submittedName>
        <fullName evidence="1">L-carnitine dehydrogenase</fullName>
        <ecNumber evidence="1">1.1.1.108</ecNumber>
    </submittedName>
</protein>
<dbReference type="AlphaFoldDB" id="A0A7U7I7B8"/>
<organism evidence="1 2">
    <name type="scientific">Zestomonas carbonaria</name>
    <dbReference type="NCBI Taxonomy" id="2762745"/>
    <lineage>
        <taxon>Bacteria</taxon>
        <taxon>Pseudomonadati</taxon>
        <taxon>Pseudomonadota</taxon>
        <taxon>Gammaproteobacteria</taxon>
        <taxon>Pseudomonadales</taxon>
        <taxon>Pseudomonadaceae</taxon>
        <taxon>Zestomonas</taxon>
    </lineage>
</organism>
<keyword evidence="2" id="KW-1185">Reference proteome</keyword>
<accession>A0A7U7I7B8</accession>
<dbReference type="GO" id="GO:0047617">
    <property type="term" value="F:fatty acyl-CoA hydrolase activity"/>
    <property type="evidence" value="ECO:0007669"/>
    <property type="project" value="TreeGrafter"/>
</dbReference>
<dbReference type="GO" id="GO:0047728">
    <property type="term" value="F:carnitine 3-dehydrogenase activity"/>
    <property type="evidence" value="ECO:0007669"/>
    <property type="project" value="UniProtKB-EC"/>
</dbReference>
<dbReference type="Proteomes" id="UP000583387">
    <property type="component" value="Unassembled WGS sequence"/>
</dbReference>
<dbReference type="PANTHER" id="PTHR31793:SF2">
    <property type="entry name" value="BLR1345 PROTEIN"/>
    <property type="match status" value="1"/>
</dbReference>
<dbReference type="SUPFAM" id="SSF54637">
    <property type="entry name" value="Thioesterase/thiol ester dehydrase-isomerase"/>
    <property type="match status" value="1"/>
</dbReference>
<dbReference type="InterPro" id="IPR029069">
    <property type="entry name" value="HotDog_dom_sf"/>
</dbReference>
<dbReference type="EMBL" id="CAJFCI010000013">
    <property type="protein sequence ID" value="CAD5105941.1"/>
    <property type="molecule type" value="Genomic_DNA"/>
</dbReference>
<name>A0A7U7I7B8_9GAMM</name>
<gene>
    <name evidence="1" type="primary">lcdH_1</name>
    <name evidence="1" type="ORF">PSEWESI4_00200</name>
</gene>